<evidence type="ECO:0000256" key="3">
    <source>
        <dbReference type="ARBA" id="ARBA00022989"/>
    </source>
</evidence>
<proteinExistence type="predicted"/>
<evidence type="ECO:0000313" key="5">
    <source>
        <dbReference type="EMBL" id="MDV7714413.1"/>
    </source>
</evidence>
<evidence type="ECO:0000256" key="4">
    <source>
        <dbReference type="ARBA" id="ARBA00023136"/>
    </source>
</evidence>
<comment type="subcellular location">
    <subcellularLocation>
        <location evidence="1">Membrane</location>
        <topology evidence="1">Multi-pass membrane protein</topology>
    </subcellularLocation>
</comment>
<reference evidence="5" key="1">
    <citation type="submission" date="2019-10" db="EMBL/GenBank/DDBJ databases">
        <title>Malate fermentation in French cider.</title>
        <authorList>
            <person name="Cousin F.J."/>
            <person name="Medina Fernandez S."/>
            <person name="Misery B."/>
            <person name="Laplace J.-M."/>
            <person name="Cretenet M."/>
        </authorList>
    </citation>
    <scope>NUCLEOTIDE SEQUENCE</scope>
    <source>
        <strain evidence="5">UCMA15129</strain>
    </source>
</reference>
<evidence type="ECO:0000256" key="1">
    <source>
        <dbReference type="ARBA" id="ARBA00004141"/>
    </source>
</evidence>
<sequence>MNPSIKFILILLVSLEITFVLDYRVNLLVAGCAFIYLLLSKLSWRRCLLLIFLPVIPMLGAWTSFNTFSSPGIAWVMVTRILSYIYLGAAFSFTTDMDLWLDSLEQNFHLPTVFIYGLRGALSFVPRVKQEIKTIRVAALMRGVKIAPYSPQLFFKSILISLRWSERLSTAMISHGFTENAPRTHFKEISIKKSDIFIAGILILLMQFSLLFF</sequence>
<dbReference type="EMBL" id="WERV01000001">
    <property type="protein sequence ID" value="MDV7714413.1"/>
    <property type="molecule type" value="Genomic_DNA"/>
</dbReference>
<keyword evidence="3" id="KW-1133">Transmembrane helix</keyword>
<keyword evidence="2 5" id="KW-0812">Transmembrane</keyword>
<keyword evidence="4" id="KW-0472">Membrane</keyword>
<dbReference type="Proteomes" id="UP001281024">
    <property type="component" value="Unassembled WGS sequence"/>
</dbReference>
<dbReference type="RefSeq" id="WP_186414379.1">
    <property type="nucleotide sequence ID" value="NZ_ULFV01000027.1"/>
</dbReference>
<organism evidence="5 6">
    <name type="scientific">Oenococcus oeni</name>
    <name type="common">Leuconostoc oenos</name>
    <dbReference type="NCBI Taxonomy" id="1247"/>
    <lineage>
        <taxon>Bacteria</taxon>
        <taxon>Bacillati</taxon>
        <taxon>Bacillota</taxon>
        <taxon>Bacilli</taxon>
        <taxon>Lactobacillales</taxon>
        <taxon>Lactobacillaceae</taxon>
        <taxon>Oenococcus</taxon>
    </lineage>
</organism>
<name>A0A483BC49_OENOE</name>
<accession>A0A483BC49</accession>
<dbReference type="AlphaFoldDB" id="A0A483BC49"/>
<evidence type="ECO:0000256" key="2">
    <source>
        <dbReference type="ARBA" id="ARBA00022692"/>
    </source>
</evidence>
<protein>
    <submittedName>
        <fullName evidence="5">Energy-coupling factor transporter transmembrane protein EcfT</fullName>
    </submittedName>
</protein>
<dbReference type="CDD" id="cd16914">
    <property type="entry name" value="EcfT"/>
    <property type="match status" value="1"/>
</dbReference>
<comment type="caution">
    <text evidence="5">The sequence shown here is derived from an EMBL/GenBank/DDBJ whole genome shotgun (WGS) entry which is preliminary data.</text>
</comment>
<dbReference type="GO" id="GO:0005886">
    <property type="term" value="C:plasma membrane"/>
    <property type="evidence" value="ECO:0007669"/>
    <property type="project" value="UniProtKB-ARBA"/>
</dbReference>
<dbReference type="Pfam" id="PF02361">
    <property type="entry name" value="CbiQ"/>
    <property type="match status" value="1"/>
</dbReference>
<gene>
    <name evidence="5" type="ORF">GA838_01270</name>
</gene>
<dbReference type="InterPro" id="IPR003339">
    <property type="entry name" value="ABC/ECF_trnsptr_transmembrane"/>
</dbReference>
<evidence type="ECO:0000313" key="6">
    <source>
        <dbReference type="Proteomes" id="UP001281024"/>
    </source>
</evidence>